<dbReference type="Proteomes" id="UP000681722">
    <property type="component" value="Unassembled WGS sequence"/>
</dbReference>
<proteinExistence type="predicted"/>
<feature type="compositionally biased region" description="Basic residues" evidence="1">
    <location>
        <begin position="10"/>
        <end position="20"/>
    </location>
</feature>
<evidence type="ECO:0000313" key="3">
    <source>
        <dbReference type="EMBL" id="CAF4600960.1"/>
    </source>
</evidence>
<dbReference type="EMBL" id="CAJNOQ010054667">
    <property type="protein sequence ID" value="CAF1658447.1"/>
    <property type="molecule type" value="Genomic_DNA"/>
</dbReference>
<feature type="non-terminal residue" evidence="2">
    <location>
        <position position="1"/>
    </location>
</feature>
<protein>
    <submittedName>
        <fullName evidence="2">Uncharacterized protein</fullName>
    </submittedName>
</protein>
<gene>
    <name evidence="2" type="ORF">GPM918_LOCUS45871</name>
    <name evidence="3" type="ORF">SRO942_LOCUS48862</name>
</gene>
<evidence type="ECO:0000313" key="2">
    <source>
        <dbReference type="EMBL" id="CAF1658447.1"/>
    </source>
</evidence>
<dbReference type="EMBL" id="CAJOBC010127678">
    <property type="protein sequence ID" value="CAF4600960.1"/>
    <property type="molecule type" value="Genomic_DNA"/>
</dbReference>
<feature type="region of interest" description="Disordered" evidence="1">
    <location>
        <begin position="1"/>
        <end position="27"/>
    </location>
</feature>
<dbReference type="Proteomes" id="UP000663829">
    <property type="component" value="Unassembled WGS sequence"/>
</dbReference>
<organism evidence="2 4">
    <name type="scientific">Didymodactylos carnosus</name>
    <dbReference type="NCBI Taxonomy" id="1234261"/>
    <lineage>
        <taxon>Eukaryota</taxon>
        <taxon>Metazoa</taxon>
        <taxon>Spiralia</taxon>
        <taxon>Gnathifera</taxon>
        <taxon>Rotifera</taxon>
        <taxon>Eurotatoria</taxon>
        <taxon>Bdelloidea</taxon>
        <taxon>Philodinida</taxon>
        <taxon>Philodinidae</taxon>
        <taxon>Didymodactylos</taxon>
    </lineage>
</organism>
<evidence type="ECO:0000256" key="1">
    <source>
        <dbReference type="SAM" id="MobiDB-lite"/>
    </source>
</evidence>
<dbReference type="AlphaFoldDB" id="A0A816FAC1"/>
<name>A0A816FAC1_9BILA</name>
<evidence type="ECO:0000313" key="4">
    <source>
        <dbReference type="Proteomes" id="UP000663829"/>
    </source>
</evidence>
<comment type="caution">
    <text evidence="2">The sequence shown here is derived from an EMBL/GenBank/DDBJ whole genome shotgun (WGS) entry which is preliminary data.</text>
</comment>
<reference evidence="2" key="1">
    <citation type="submission" date="2021-02" db="EMBL/GenBank/DDBJ databases">
        <authorList>
            <person name="Nowell W R."/>
        </authorList>
    </citation>
    <scope>NUCLEOTIDE SEQUENCE</scope>
</reference>
<accession>A0A816FAC1</accession>
<sequence>SDEISIQPLGKRKGKERSKKVSTALYL</sequence>
<keyword evidence="4" id="KW-1185">Reference proteome</keyword>